<feature type="transmembrane region" description="Helical" evidence="1">
    <location>
        <begin position="56"/>
        <end position="78"/>
    </location>
</feature>
<dbReference type="RefSeq" id="WP_072914205.1">
    <property type="nucleotide sequence ID" value="NZ_FRAR01000016.1"/>
</dbReference>
<feature type="transmembrane region" description="Helical" evidence="1">
    <location>
        <begin position="182"/>
        <end position="202"/>
    </location>
</feature>
<feature type="transmembrane region" description="Helical" evidence="1">
    <location>
        <begin position="29"/>
        <end position="50"/>
    </location>
</feature>
<dbReference type="InterPro" id="IPR007563">
    <property type="entry name" value="DUF554"/>
</dbReference>
<evidence type="ECO:0000256" key="1">
    <source>
        <dbReference type="SAM" id="Phobius"/>
    </source>
</evidence>
<keyword evidence="1" id="KW-0472">Membrane</keyword>
<accession>A0A1M6T969</accession>
<dbReference type="PANTHER" id="PTHR36111:SF2">
    <property type="entry name" value="INNER MEMBRANE PROTEIN"/>
    <property type="match status" value="1"/>
</dbReference>
<feature type="transmembrane region" description="Helical" evidence="1">
    <location>
        <begin position="139"/>
        <end position="161"/>
    </location>
</feature>
<sequence>MTGTIANAAAIVAGTAVGLLFRKGVSESVNGTVMSGIGLAVGLIGFKMAFKTENELIVILSLVLGGIVGELLNIEGWLQRAGSLLEVKVGGAGDGEISKAFVTTSLIYCVGAMGIMGALEDGLTGNASTLYAKSLLDGTSAVIFTSTMGFGVIFSAIPVLIYQGAITLMAGSLKSFLTPAMITEMTATGGLLIVGIASNVLGIKKFKVGNLLPAILFAVLLSWLWVKLNISI</sequence>
<gene>
    <name evidence="2" type="ORF">SAMN02745123_02198</name>
</gene>
<proteinExistence type="predicted"/>
<protein>
    <recommendedName>
        <fullName evidence="4">Membrane protein YdfK</fullName>
    </recommendedName>
</protein>
<keyword evidence="1" id="KW-0812">Transmembrane</keyword>
<keyword evidence="3" id="KW-1185">Reference proteome</keyword>
<dbReference type="Proteomes" id="UP000183997">
    <property type="component" value="Unassembled WGS sequence"/>
</dbReference>
<evidence type="ECO:0000313" key="2">
    <source>
        <dbReference type="EMBL" id="SHK53523.1"/>
    </source>
</evidence>
<reference evidence="3" key="1">
    <citation type="submission" date="2016-11" db="EMBL/GenBank/DDBJ databases">
        <authorList>
            <person name="Varghese N."/>
            <person name="Submissions S."/>
        </authorList>
    </citation>
    <scope>NUCLEOTIDE SEQUENCE [LARGE SCALE GENOMIC DNA]</scope>
    <source>
        <strain evidence="3">DSM 10349</strain>
    </source>
</reference>
<evidence type="ECO:0008006" key="4">
    <source>
        <dbReference type="Google" id="ProtNLM"/>
    </source>
</evidence>
<feature type="transmembrane region" description="Helical" evidence="1">
    <location>
        <begin position="208"/>
        <end position="226"/>
    </location>
</feature>
<name>A0A1M6T969_9FIRM</name>
<evidence type="ECO:0000313" key="3">
    <source>
        <dbReference type="Proteomes" id="UP000183997"/>
    </source>
</evidence>
<dbReference type="OrthoDB" id="9797976at2"/>
<dbReference type="Pfam" id="PF04474">
    <property type="entry name" value="DUF554"/>
    <property type="match status" value="1"/>
</dbReference>
<dbReference type="STRING" id="1121421.SAMN02745123_02198"/>
<feature type="transmembrane region" description="Helical" evidence="1">
    <location>
        <begin position="6"/>
        <end position="22"/>
    </location>
</feature>
<keyword evidence="1" id="KW-1133">Transmembrane helix</keyword>
<organism evidence="2 3">
    <name type="scientific">Desulforamulus aeronauticus DSM 10349</name>
    <dbReference type="NCBI Taxonomy" id="1121421"/>
    <lineage>
        <taxon>Bacteria</taxon>
        <taxon>Bacillati</taxon>
        <taxon>Bacillota</taxon>
        <taxon>Clostridia</taxon>
        <taxon>Eubacteriales</taxon>
        <taxon>Peptococcaceae</taxon>
        <taxon>Desulforamulus</taxon>
    </lineage>
</organism>
<dbReference type="AlphaFoldDB" id="A0A1M6T969"/>
<dbReference type="PANTHER" id="PTHR36111">
    <property type="entry name" value="INNER MEMBRANE PROTEIN-RELATED"/>
    <property type="match status" value="1"/>
</dbReference>
<dbReference type="EMBL" id="FRAR01000016">
    <property type="protein sequence ID" value="SHK53523.1"/>
    <property type="molecule type" value="Genomic_DNA"/>
</dbReference>